<evidence type="ECO:0000259" key="1">
    <source>
        <dbReference type="PROSITE" id="PS50911"/>
    </source>
</evidence>
<proteinExistence type="predicted"/>
<feature type="domain" description="Peptidase C51" evidence="1">
    <location>
        <begin position="14"/>
        <end position="139"/>
    </location>
</feature>
<dbReference type="EMBL" id="JGVR01000009">
    <property type="protein sequence ID" value="KEZ19454.1"/>
    <property type="molecule type" value="Genomic_DNA"/>
</dbReference>
<evidence type="ECO:0000313" key="2">
    <source>
        <dbReference type="EMBL" id="KEZ19454.1"/>
    </source>
</evidence>
<sequence>MVIVSIAHAVPASAGAYTQPTFRDIKPMGGESGAPALQCVAYARLESGIQIFGDALTWWEQAEGQYERGYRPEVGGVMAFAPYGPMKLGHVAVVSRIIDRRTVLLRHANWSPFGGVRGWIENDVPAIDASPDNNWSAVRVWFAPTQRLGSTAWPVQGFIYNRRVRPLARRMLVSRSDDPIGAIIARQMKEAAYDREVASIRPRAFNAGVAGPDSRDGLRRRVSAVGRGAADLVPQQGVAPPVWRDLATP</sequence>
<gene>
    <name evidence="2" type="ORF">CP98_01975</name>
</gene>
<name>A0A084ENB2_SPHYA</name>
<dbReference type="SUPFAM" id="SSF54001">
    <property type="entry name" value="Cysteine proteinases"/>
    <property type="match status" value="1"/>
</dbReference>
<dbReference type="PROSITE" id="PS50911">
    <property type="entry name" value="CHAP"/>
    <property type="match status" value="1"/>
</dbReference>
<organism evidence="2 3">
    <name type="scientific">Sphingobium yanoikuyae</name>
    <name type="common">Sphingomonas yanoikuyae</name>
    <dbReference type="NCBI Taxonomy" id="13690"/>
    <lineage>
        <taxon>Bacteria</taxon>
        <taxon>Pseudomonadati</taxon>
        <taxon>Pseudomonadota</taxon>
        <taxon>Alphaproteobacteria</taxon>
        <taxon>Sphingomonadales</taxon>
        <taxon>Sphingomonadaceae</taxon>
        <taxon>Sphingobium</taxon>
    </lineage>
</organism>
<dbReference type="Proteomes" id="UP000028534">
    <property type="component" value="Unassembled WGS sequence"/>
</dbReference>
<dbReference type="InterPro" id="IPR038765">
    <property type="entry name" value="Papain-like_cys_pep_sf"/>
</dbReference>
<dbReference type="PATRIC" id="fig|13690.10.peg.2033"/>
<dbReference type="Pfam" id="PF05257">
    <property type="entry name" value="CHAP"/>
    <property type="match status" value="1"/>
</dbReference>
<comment type="caution">
    <text evidence="2">The sequence shown here is derived from an EMBL/GenBank/DDBJ whole genome shotgun (WGS) entry which is preliminary data.</text>
</comment>
<dbReference type="Gene3D" id="3.90.1720.10">
    <property type="entry name" value="endopeptidase domain like (from Nostoc punctiforme)"/>
    <property type="match status" value="1"/>
</dbReference>
<evidence type="ECO:0000313" key="3">
    <source>
        <dbReference type="Proteomes" id="UP000028534"/>
    </source>
</evidence>
<accession>A0A084ENB2</accession>
<reference evidence="2 3" key="1">
    <citation type="submission" date="2014-03" db="EMBL/GenBank/DDBJ databases">
        <title>Genome sequence of Sphingobium yanoikuyae B1.</title>
        <authorList>
            <person name="Gan H.M."/>
            <person name="Gan H.Y."/>
            <person name="Savka M.A."/>
        </authorList>
    </citation>
    <scope>NUCLEOTIDE SEQUENCE [LARGE SCALE GENOMIC DNA]</scope>
    <source>
        <strain evidence="2 3">B1</strain>
    </source>
</reference>
<dbReference type="eggNOG" id="COG3942">
    <property type="taxonomic scope" value="Bacteria"/>
</dbReference>
<protein>
    <submittedName>
        <fullName evidence="2">CHAP protein</fullName>
    </submittedName>
</protein>
<dbReference type="AlphaFoldDB" id="A0A084ENB2"/>
<dbReference type="InterPro" id="IPR007921">
    <property type="entry name" value="CHAP_dom"/>
</dbReference>